<dbReference type="EMBL" id="AKWR02000101">
    <property type="protein sequence ID" value="EMJ37125.1"/>
    <property type="molecule type" value="Genomic_DNA"/>
</dbReference>
<gene>
    <name evidence="1" type="ORF">LEP1GSC079_5112</name>
</gene>
<proteinExistence type="predicted"/>
<accession>A0A0F6IGF0</accession>
<protein>
    <submittedName>
        <fullName evidence="1">Uncharacterized protein</fullName>
    </submittedName>
</protein>
<comment type="caution">
    <text evidence="1">The sequence shown here is derived from an EMBL/GenBank/DDBJ whole genome shotgun (WGS) entry which is preliminary data.</text>
</comment>
<evidence type="ECO:0000313" key="2">
    <source>
        <dbReference type="Proteomes" id="UP000012164"/>
    </source>
</evidence>
<evidence type="ECO:0000313" key="1">
    <source>
        <dbReference type="EMBL" id="EMJ37125.1"/>
    </source>
</evidence>
<dbReference type="Proteomes" id="UP000012164">
    <property type="component" value="Unassembled WGS sequence"/>
</dbReference>
<organism evidence="1 2">
    <name type="scientific">Leptospira interrogans str. FPW1039</name>
    <dbReference type="NCBI Taxonomy" id="1193040"/>
    <lineage>
        <taxon>Bacteria</taxon>
        <taxon>Pseudomonadati</taxon>
        <taxon>Spirochaetota</taxon>
        <taxon>Spirochaetia</taxon>
        <taxon>Leptospirales</taxon>
        <taxon>Leptospiraceae</taxon>
        <taxon>Leptospira</taxon>
    </lineage>
</organism>
<reference evidence="1 2" key="1">
    <citation type="submission" date="2013-01" db="EMBL/GenBank/DDBJ databases">
        <authorList>
            <person name="Harkins D.M."/>
            <person name="Durkin A.S."/>
            <person name="Brinkac L.M."/>
            <person name="Haft D.H."/>
            <person name="Selengut J.D."/>
            <person name="Sanka R."/>
            <person name="DePew J."/>
            <person name="Purushe J."/>
            <person name="Peacock S.J."/>
            <person name="Thaipadungpanit J."/>
            <person name="Wuthiekanun V.W."/>
            <person name="Day N.P."/>
            <person name="Vinetz J.M."/>
            <person name="Sutton G.G."/>
            <person name="Nierman W.C."/>
            <person name="Fouts D.E."/>
        </authorList>
    </citation>
    <scope>NUCLEOTIDE SEQUENCE [LARGE SCALE GENOMIC DNA]</scope>
    <source>
        <strain evidence="1 2">FPW1039</strain>
    </source>
</reference>
<name>A0A0F6IGF0_LEPIR</name>
<dbReference type="AlphaFoldDB" id="A0A0F6IGF0"/>
<sequence length="65" mass="7498">MGFVHKIVICGSSHILEIDLQSSDFFQKNFLCCRFLCKDDRRTTILCRNLKMPPRLKNVGTPAKI</sequence>